<dbReference type="PANTHER" id="PTHR39173">
    <property type="entry name" value="ACETYLTRANSFERASE"/>
    <property type="match status" value="1"/>
</dbReference>
<dbReference type="EMBL" id="VSSQ01022048">
    <property type="protein sequence ID" value="MPM68076.1"/>
    <property type="molecule type" value="Genomic_DNA"/>
</dbReference>
<dbReference type="SUPFAM" id="SSF55729">
    <property type="entry name" value="Acyl-CoA N-acyltransferases (Nat)"/>
    <property type="match status" value="1"/>
</dbReference>
<protein>
    <recommendedName>
        <fullName evidence="1">N-acetyltransferase domain-containing protein</fullName>
    </recommendedName>
</protein>
<evidence type="ECO:0000259" key="1">
    <source>
        <dbReference type="Pfam" id="PF13302"/>
    </source>
</evidence>
<sequence>MFWPFHKSRYSDGEIDLVEMYKIKGDELNDYIPSVYYEIYLKENNKRIGKCDLRIGMDHKLYYAGNIGYSVSKPYRGNHYAYKACKILFELAKDKYKMDEIIITCNPDNIASKKTCERLDGEFVELVDVPLGHWLRNQGDYQKCIYRFKL</sequence>
<dbReference type="AlphaFoldDB" id="A0A645BRT7"/>
<organism evidence="2">
    <name type="scientific">bioreactor metagenome</name>
    <dbReference type="NCBI Taxonomy" id="1076179"/>
    <lineage>
        <taxon>unclassified sequences</taxon>
        <taxon>metagenomes</taxon>
        <taxon>ecological metagenomes</taxon>
    </lineage>
</organism>
<evidence type="ECO:0000313" key="2">
    <source>
        <dbReference type="EMBL" id="MPM68076.1"/>
    </source>
</evidence>
<comment type="caution">
    <text evidence="2">The sequence shown here is derived from an EMBL/GenBank/DDBJ whole genome shotgun (WGS) entry which is preliminary data.</text>
</comment>
<name>A0A645BRT7_9ZZZZ</name>
<dbReference type="InterPro" id="IPR000182">
    <property type="entry name" value="GNAT_dom"/>
</dbReference>
<feature type="domain" description="N-acetyltransferase" evidence="1">
    <location>
        <begin position="35"/>
        <end position="120"/>
    </location>
</feature>
<dbReference type="Gene3D" id="3.40.630.30">
    <property type="match status" value="1"/>
</dbReference>
<proteinExistence type="predicted"/>
<dbReference type="GO" id="GO:0016747">
    <property type="term" value="F:acyltransferase activity, transferring groups other than amino-acyl groups"/>
    <property type="evidence" value="ECO:0007669"/>
    <property type="project" value="InterPro"/>
</dbReference>
<dbReference type="Pfam" id="PF13302">
    <property type="entry name" value="Acetyltransf_3"/>
    <property type="match status" value="1"/>
</dbReference>
<dbReference type="InterPro" id="IPR016181">
    <property type="entry name" value="Acyl_CoA_acyltransferase"/>
</dbReference>
<gene>
    <name evidence="2" type="ORF">SDC9_115007</name>
</gene>
<reference evidence="2" key="1">
    <citation type="submission" date="2019-08" db="EMBL/GenBank/DDBJ databases">
        <authorList>
            <person name="Kucharzyk K."/>
            <person name="Murdoch R.W."/>
            <person name="Higgins S."/>
            <person name="Loffler F."/>
        </authorList>
    </citation>
    <scope>NUCLEOTIDE SEQUENCE</scope>
</reference>
<accession>A0A645BRT7</accession>
<dbReference type="PANTHER" id="PTHR39173:SF1">
    <property type="entry name" value="ACETYLTRANSFERASE"/>
    <property type="match status" value="1"/>
</dbReference>